<evidence type="ECO:0000256" key="1">
    <source>
        <dbReference type="SAM" id="Phobius"/>
    </source>
</evidence>
<accession>A0A540NR83</accession>
<reference evidence="2 3" key="1">
    <citation type="journal article" date="2019" name="G3 (Bethesda)">
        <title>Sequencing of a Wild Apple (Malus baccata) Genome Unravels the Differences Between Cultivated and Wild Apple Species Regarding Disease Resistance and Cold Tolerance.</title>
        <authorList>
            <person name="Chen X."/>
        </authorList>
    </citation>
    <scope>NUCLEOTIDE SEQUENCE [LARGE SCALE GENOMIC DNA]</scope>
    <source>
        <strain evidence="3">cv. Shandingzi</strain>
        <tissue evidence="2">Leaves</tissue>
    </source>
</reference>
<dbReference type="Proteomes" id="UP000315295">
    <property type="component" value="Unassembled WGS sequence"/>
</dbReference>
<comment type="caution">
    <text evidence="2">The sequence shown here is derived from an EMBL/GenBank/DDBJ whole genome shotgun (WGS) entry which is preliminary data.</text>
</comment>
<keyword evidence="1" id="KW-0472">Membrane</keyword>
<evidence type="ECO:0000313" key="3">
    <source>
        <dbReference type="Proteomes" id="UP000315295"/>
    </source>
</evidence>
<keyword evidence="1" id="KW-0812">Transmembrane</keyword>
<gene>
    <name evidence="2" type="ORF">C1H46_000863</name>
</gene>
<feature type="transmembrane region" description="Helical" evidence="1">
    <location>
        <begin position="93"/>
        <end position="111"/>
    </location>
</feature>
<keyword evidence="3" id="KW-1185">Reference proteome</keyword>
<proteinExistence type="predicted"/>
<evidence type="ECO:0000313" key="2">
    <source>
        <dbReference type="EMBL" id="TQE13532.1"/>
    </source>
</evidence>
<keyword evidence="1" id="KW-1133">Transmembrane helix</keyword>
<organism evidence="2 3">
    <name type="scientific">Malus baccata</name>
    <name type="common">Siberian crab apple</name>
    <name type="synonym">Pyrus baccata</name>
    <dbReference type="NCBI Taxonomy" id="106549"/>
    <lineage>
        <taxon>Eukaryota</taxon>
        <taxon>Viridiplantae</taxon>
        <taxon>Streptophyta</taxon>
        <taxon>Embryophyta</taxon>
        <taxon>Tracheophyta</taxon>
        <taxon>Spermatophyta</taxon>
        <taxon>Magnoliopsida</taxon>
        <taxon>eudicotyledons</taxon>
        <taxon>Gunneridae</taxon>
        <taxon>Pentapetalae</taxon>
        <taxon>rosids</taxon>
        <taxon>fabids</taxon>
        <taxon>Rosales</taxon>
        <taxon>Rosaceae</taxon>
        <taxon>Amygdaloideae</taxon>
        <taxon>Maleae</taxon>
        <taxon>Malus</taxon>
    </lineage>
</organism>
<sequence length="121" mass="13390">MFSIEFVCRVPALLPARVFPTPPSSPCCLPFPAVSLRDFPGCWLLSLGCRLSLAYGCAQVVSEEVMIGGGRRIGWLDASQIGGGESSGCFSEFLLFLGFTVVELTFYYFFIFRPFFVCLYV</sequence>
<dbReference type="AlphaFoldDB" id="A0A540NR83"/>
<protein>
    <submittedName>
        <fullName evidence="2">Uncharacterized protein</fullName>
    </submittedName>
</protein>
<dbReference type="EMBL" id="VIEB01000010">
    <property type="protein sequence ID" value="TQE13532.1"/>
    <property type="molecule type" value="Genomic_DNA"/>
</dbReference>
<name>A0A540NR83_MALBA</name>